<evidence type="ECO:0000313" key="3">
    <source>
        <dbReference type="Proteomes" id="UP000676565"/>
    </source>
</evidence>
<sequence length="150" mass="15413">MYNFMLATAVACFAVVSPAFAEDAKGPDAKCLDGAWTVVCYEKGGEAQTEAKGMTVKAENGTITCSGKDGKPALTMKVVIGQNGTVQVTEVGTDTSAPATPARAGVYVLTNDFLAISLNTEAAQAGADKATTDAANKKRCSIVLKRDGAK</sequence>
<accession>A0ABS5C1L6</accession>
<keyword evidence="3" id="KW-1185">Reference proteome</keyword>
<reference evidence="2 3" key="1">
    <citation type="submission" date="2021-04" db="EMBL/GenBank/DDBJ databases">
        <authorList>
            <person name="Ivanova A."/>
        </authorList>
    </citation>
    <scope>NUCLEOTIDE SEQUENCE [LARGE SCALE GENOMIC DNA]</scope>
    <source>
        <strain evidence="2 3">G18</strain>
    </source>
</reference>
<evidence type="ECO:0000256" key="1">
    <source>
        <dbReference type="SAM" id="SignalP"/>
    </source>
</evidence>
<dbReference type="Proteomes" id="UP000676565">
    <property type="component" value="Unassembled WGS sequence"/>
</dbReference>
<dbReference type="RefSeq" id="WP_210660692.1">
    <property type="nucleotide sequence ID" value="NZ_JAGKQQ010000001.1"/>
</dbReference>
<organism evidence="2 3">
    <name type="scientific">Gemmata palustris</name>
    <dbReference type="NCBI Taxonomy" id="2822762"/>
    <lineage>
        <taxon>Bacteria</taxon>
        <taxon>Pseudomonadati</taxon>
        <taxon>Planctomycetota</taxon>
        <taxon>Planctomycetia</taxon>
        <taxon>Gemmatales</taxon>
        <taxon>Gemmataceae</taxon>
        <taxon>Gemmata</taxon>
    </lineage>
</organism>
<evidence type="ECO:0008006" key="4">
    <source>
        <dbReference type="Google" id="ProtNLM"/>
    </source>
</evidence>
<protein>
    <recommendedName>
        <fullName evidence="4">TIGR03067 domain-containing protein</fullName>
    </recommendedName>
</protein>
<feature type="signal peptide" evidence="1">
    <location>
        <begin position="1"/>
        <end position="21"/>
    </location>
</feature>
<proteinExistence type="predicted"/>
<keyword evidence="1" id="KW-0732">Signal</keyword>
<dbReference type="EMBL" id="JAGKQQ010000001">
    <property type="protein sequence ID" value="MBP3959854.1"/>
    <property type="molecule type" value="Genomic_DNA"/>
</dbReference>
<gene>
    <name evidence="2" type="ORF">J8F10_31790</name>
</gene>
<name>A0ABS5C1L6_9BACT</name>
<feature type="chain" id="PRO_5045128226" description="TIGR03067 domain-containing protein" evidence="1">
    <location>
        <begin position="22"/>
        <end position="150"/>
    </location>
</feature>
<comment type="caution">
    <text evidence="2">The sequence shown here is derived from an EMBL/GenBank/DDBJ whole genome shotgun (WGS) entry which is preliminary data.</text>
</comment>
<evidence type="ECO:0000313" key="2">
    <source>
        <dbReference type="EMBL" id="MBP3959854.1"/>
    </source>
</evidence>